<evidence type="ECO:0000313" key="1">
    <source>
        <dbReference type="EMBL" id="MFC7288650.1"/>
    </source>
</evidence>
<dbReference type="InterPro" id="IPR021352">
    <property type="entry name" value="DUF2971"/>
</dbReference>
<name>A0ABW2ICN9_9BURK</name>
<keyword evidence="2" id="KW-1185">Reference proteome</keyword>
<gene>
    <name evidence="1" type="ORF">ACFQPC_11430</name>
</gene>
<dbReference type="Pfam" id="PF11185">
    <property type="entry name" value="DUF2971"/>
    <property type="match status" value="1"/>
</dbReference>
<accession>A0ABW2ICN9</accession>
<evidence type="ECO:0000313" key="2">
    <source>
        <dbReference type="Proteomes" id="UP001596542"/>
    </source>
</evidence>
<reference evidence="2" key="1">
    <citation type="journal article" date="2019" name="Int. J. Syst. Evol. Microbiol.">
        <title>The Global Catalogue of Microorganisms (GCM) 10K type strain sequencing project: providing services to taxonomists for standard genome sequencing and annotation.</title>
        <authorList>
            <consortium name="The Broad Institute Genomics Platform"/>
            <consortium name="The Broad Institute Genome Sequencing Center for Infectious Disease"/>
            <person name="Wu L."/>
            <person name="Ma J."/>
        </authorList>
    </citation>
    <scope>NUCLEOTIDE SEQUENCE [LARGE SCALE GENOMIC DNA]</scope>
    <source>
        <strain evidence="2">KACC 12508</strain>
    </source>
</reference>
<protein>
    <submittedName>
        <fullName evidence="1">DUF2971 domain-containing protein</fullName>
    </submittedName>
</protein>
<comment type="caution">
    <text evidence="1">The sequence shown here is derived from an EMBL/GenBank/DDBJ whole genome shotgun (WGS) entry which is preliminary data.</text>
</comment>
<sequence length="327" mass="37169">MDDISSIHQEFQRLFSDIHSSDTFPENRPLLAHYTSIATLECIMKNDEMWLSNPLLMNDFQELRFGIIEAARAFRLHDGIRAACGGGENSNYQTLLSIFEEKLAKVSSEDSFDTYLVCFSEHQRNNKNSDGLLSMWRGYGANGTGAAIVFDTEKITALEESPLILGKVKYASTNDRLQWITEKLNQFADLLKELNLSPDKFYIAIHVLLERFKLFSLFTKHDGFEEEQEWRLVYLKDRDRSGKLEGMLDYAIGQNGIEPKLKLKIGPVEGIMGGPLSLRSIVSQIILGPSISNVLTLMTVKRMLRKLEKDELAERVVMSTTPFRATT</sequence>
<organism evidence="1 2">
    <name type="scientific">Herminiimonas glaciei</name>
    <dbReference type="NCBI Taxonomy" id="523788"/>
    <lineage>
        <taxon>Bacteria</taxon>
        <taxon>Pseudomonadati</taxon>
        <taxon>Pseudomonadota</taxon>
        <taxon>Betaproteobacteria</taxon>
        <taxon>Burkholderiales</taxon>
        <taxon>Oxalobacteraceae</taxon>
        <taxon>Herminiimonas</taxon>
    </lineage>
</organism>
<proteinExistence type="predicted"/>
<dbReference type="Proteomes" id="UP001596542">
    <property type="component" value="Unassembled WGS sequence"/>
</dbReference>
<dbReference type="EMBL" id="JBHTBU010000002">
    <property type="protein sequence ID" value="MFC7288650.1"/>
    <property type="molecule type" value="Genomic_DNA"/>
</dbReference>
<dbReference type="RefSeq" id="WP_382272033.1">
    <property type="nucleotide sequence ID" value="NZ_JBHTBU010000002.1"/>
</dbReference>